<evidence type="ECO:0000259" key="1">
    <source>
        <dbReference type="Pfam" id="PF00561"/>
    </source>
</evidence>
<dbReference type="PANTHER" id="PTHR42103">
    <property type="entry name" value="ALPHA/BETA-HYDROLASES SUPERFAMILY PROTEIN"/>
    <property type="match status" value="1"/>
</dbReference>
<dbReference type="InterPro" id="IPR000073">
    <property type="entry name" value="AB_hydrolase_1"/>
</dbReference>
<sequence length="227" mass="24261">MTGHEDFPCDAAVSLAGPAGRLEALTACPPVCVHRTGREEDRAGAATAVICHPHSLHGGTLHNKVVHTLARAFGALGARTLRFNFRGVGKSEGAYDLGVGETEDLLAVLEWVRARRPRDELWLAGFSFGAYVALRAAARFPVARLVLVAPPVPLYDFAALAPRAPALIVQGAADEVVPAPAVREWAQGLQPAPQLVSLPGAGHFFHRRLNELYDIVLAHLAPHRPHA</sequence>
<feature type="domain" description="AB hydrolase-1" evidence="1">
    <location>
        <begin position="56"/>
        <end position="158"/>
    </location>
</feature>
<dbReference type="Gene3D" id="3.40.50.1820">
    <property type="entry name" value="alpha/beta hydrolase"/>
    <property type="match status" value="1"/>
</dbReference>
<name>A0A1F6TTL4_9PROT</name>
<dbReference type="InterPro" id="IPR029058">
    <property type="entry name" value="AB_hydrolase_fold"/>
</dbReference>
<dbReference type="Pfam" id="PF00561">
    <property type="entry name" value="Abhydrolase_1"/>
    <property type="match status" value="1"/>
</dbReference>
<dbReference type="SUPFAM" id="SSF53474">
    <property type="entry name" value="alpha/beta-Hydrolases"/>
    <property type="match status" value="1"/>
</dbReference>
<evidence type="ECO:0000313" key="2">
    <source>
        <dbReference type="EMBL" id="OGI48435.1"/>
    </source>
</evidence>
<dbReference type="STRING" id="1817760.A2151_04195"/>
<comment type="caution">
    <text evidence="2">The sequence shown here is derived from an EMBL/GenBank/DDBJ whole genome shotgun (WGS) entry which is preliminary data.</text>
</comment>
<dbReference type="AlphaFoldDB" id="A0A1F6TTL4"/>
<gene>
    <name evidence="2" type="ORF">A2151_04195</name>
</gene>
<reference evidence="2 3" key="1">
    <citation type="journal article" date="2016" name="Nat. Commun.">
        <title>Thousands of microbial genomes shed light on interconnected biogeochemical processes in an aquifer system.</title>
        <authorList>
            <person name="Anantharaman K."/>
            <person name="Brown C.T."/>
            <person name="Hug L.A."/>
            <person name="Sharon I."/>
            <person name="Castelle C.J."/>
            <person name="Probst A.J."/>
            <person name="Thomas B.C."/>
            <person name="Singh A."/>
            <person name="Wilkins M.J."/>
            <person name="Karaoz U."/>
            <person name="Brodie E.L."/>
            <person name="Williams K.H."/>
            <person name="Hubbard S.S."/>
            <person name="Banfield J.F."/>
        </authorList>
    </citation>
    <scope>NUCLEOTIDE SEQUENCE [LARGE SCALE GENOMIC DNA]</scope>
</reference>
<protein>
    <recommendedName>
        <fullName evidence="1">AB hydrolase-1 domain-containing protein</fullName>
    </recommendedName>
</protein>
<proteinExistence type="predicted"/>
<dbReference type="Proteomes" id="UP000178885">
    <property type="component" value="Unassembled WGS sequence"/>
</dbReference>
<accession>A0A1F6TTL4</accession>
<organism evidence="2 3">
    <name type="scientific">Candidatus Muproteobacteria bacterium RBG_16_65_34</name>
    <dbReference type="NCBI Taxonomy" id="1817760"/>
    <lineage>
        <taxon>Bacteria</taxon>
        <taxon>Pseudomonadati</taxon>
        <taxon>Pseudomonadota</taxon>
        <taxon>Candidatus Muproteobacteria</taxon>
    </lineage>
</organism>
<dbReference type="EMBL" id="MFSU01000028">
    <property type="protein sequence ID" value="OGI48435.1"/>
    <property type="molecule type" value="Genomic_DNA"/>
</dbReference>
<dbReference type="PANTHER" id="PTHR42103:SF2">
    <property type="entry name" value="AB HYDROLASE-1 DOMAIN-CONTAINING PROTEIN"/>
    <property type="match status" value="1"/>
</dbReference>
<evidence type="ECO:0000313" key="3">
    <source>
        <dbReference type="Proteomes" id="UP000178885"/>
    </source>
</evidence>